<name>A0A1X6WNR8_9ENTE</name>
<dbReference type="InterPro" id="IPR052342">
    <property type="entry name" value="MCH/BMMD"/>
</dbReference>
<gene>
    <name evidence="2" type="ORF">FM121_07205</name>
</gene>
<sequence length="159" mass="18054">MLNHPKKNGKKINELVEGESLSITETIEDSQLLLYLGLTNDANPLYIQHQFTEKTEYGQPIVPSIMLMGIISSVISKHLPGPGSNIVNFSFNLIQPVHHYETLTFHFEVIKIDLMKEVVTISVRGQNYEEERVLDAVVMVKPTKINEDDEKDVDIYDGQ</sequence>
<feature type="domain" description="MaoC-like" evidence="1">
    <location>
        <begin position="24"/>
        <end position="120"/>
    </location>
</feature>
<dbReference type="InterPro" id="IPR029069">
    <property type="entry name" value="HotDog_dom_sf"/>
</dbReference>
<organism evidence="2 3">
    <name type="scientific">Vagococcus fluvialis bH819</name>
    <dbReference type="NCBI Taxonomy" id="1255619"/>
    <lineage>
        <taxon>Bacteria</taxon>
        <taxon>Bacillati</taxon>
        <taxon>Bacillota</taxon>
        <taxon>Bacilli</taxon>
        <taxon>Lactobacillales</taxon>
        <taxon>Enterococcaceae</taxon>
        <taxon>Vagococcus</taxon>
    </lineage>
</organism>
<dbReference type="InterPro" id="IPR002539">
    <property type="entry name" value="MaoC-like_dom"/>
</dbReference>
<proteinExistence type="predicted"/>
<dbReference type="EMBL" id="FWFD01000009">
    <property type="protein sequence ID" value="SLM85872.1"/>
    <property type="molecule type" value="Genomic_DNA"/>
</dbReference>
<reference evidence="3" key="1">
    <citation type="submission" date="2017-02" db="EMBL/GenBank/DDBJ databases">
        <authorList>
            <person name="Dridi B."/>
        </authorList>
    </citation>
    <scope>NUCLEOTIDE SEQUENCE [LARGE SCALE GENOMIC DNA]</scope>
    <source>
        <strain evidence="3">bH819</strain>
    </source>
</reference>
<protein>
    <submittedName>
        <fullName evidence="2">MaoC like domain protein</fullName>
    </submittedName>
</protein>
<evidence type="ECO:0000259" key="1">
    <source>
        <dbReference type="Pfam" id="PF01575"/>
    </source>
</evidence>
<evidence type="ECO:0000313" key="2">
    <source>
        <dbReference type="EMBL" id="SLM85872.1"/>
    </source>
</evidence>
<dbReference type="AlphaFoldDB" id="A0A1X6WNR8"/>
<dbReference type="Proteomes" id="UP000195918">
    <property type="component" value="Unassembled WGS sequence"/>
</dbReference>
<keyword evidence="3" id="KW-1185">Reference proteome</keyword>
<dbReference type="PANTHER" id="PTHR43664:SF1">
    <property type="entry name" value="BETA-METHYLMALYL-COA DEHYDRATASE"/>
    <property type="match status" value="1"/>
</dbReference>
<evidence type="ECO:0000313" key="3">
    <source>
        <dbReference type="Proteomes" id="UP000195918"/>
    </source>
</evidence>
<dbReference type="Gene3D" id="3.10.129.10">
    <property type="entry name" value="Hotdog Thioesterase"/>
    <property type="match status" value="1"/>
</dbReference>
<dbReference type="OrthoDB" id="2691304at2"/>
<dbReference type="Pfam" id="PF01575">
    <property type="entry name" value="MaoC_dehydratas"/>
    <property type="match status" value="1"/>
</dbReference>
<dbReference type="RefSeq" id="WP_086951504.1">
    <property type="nucleotide sequence ID" value="NZ_FWFD01000009.1"/>
</dbReference>
<accession>A0A1X6WNR8</accession>
<dbReference type="SUPFAM" id="SSF54637">
    <property type="entry name" value="Thioesterase/thiol ester dehydrase-isomerase"/>
    <property type="match status" value="1"/>
</dbReference>
<dbReference type="PANTHER" id="PTHR43664">
    <property type="entry name" value="MONOAMINE OXIDASE-RELATED"/>
    <property type="match status" value="1"/>
</dbReference>